<dbReference type="Proteomes" id="UP000544551">
    <property type="component" value="Unassembled WGS sequence"/>
</dbReference>
<keyword evidence="1" id="KW-0812">Transmembrane</keyword>
<feature type="transmembrane region" description="Helical" evidence="1">
    <location>
        <begin position="45"/>
        <end position="65"/>
    </location>
</feature>
<keyword evidence="1" id="KW-1133">Transmembrane helix</keyword>
<evidence type="ECO:0000256" key="1">
    <source>
        <dbReference type="SAM" id="Phobius"/>
    </source>
</evidence>
<gene>
    <name evidence="2" type="ORF">HF853_11130</name>
</gene>
<dbReference type="AlphaFoldDB" id="A0AB36CN24"/>
<dbReference type="EMBL" id="JABAFZ010000010">
    <property type="protein sequence ID" value="NME90213.1"/>
    <property type="molecule type" value="Genomic_DNA"/>
</dbReference>
<feature type="transmembrane region" description="Helical" evidence="1">
    <location>
        <begin position="97"/>
        <end position="118"/>
    </location>
</feature>
<proteinExistence type="predicted"/>
<accession>A0AB36CN24</accession>
<feature type="transmembrane region" description="Helical" evidence="1">
    <location>
        <begin position="14"/>
        <end position="33"/>
    </location>
</feature>
<feature type="transmembrane region" description="Helical" evidence="1">
    <location>
        <begin position="72"/>
        <end position="91"/>
    </location>
</feature>
<comment type="caution">
    <text evidence="2">The sequence shown here is derived from an EMBL/GenBank/DDBJ whole genome shotgun (WGS) entry which is preliminary data.</text>
</comment>
<reference evidence="2 3" key="1">
    <citation type="submission" date="2020-04" db="EMBL/GenBank/DDBJ databases">
        <authorList>
            <person name="Hitch T.C.A."/>
            <person name="Wylensek D."/>
            <person name="Clavel T."/>
        </authorList>
    </citation>
    <scope>NUCLEOTIDE SEQUENCE [LARGE SCALE GENOMIC DNA]</scope>
    <source>
        <strain evidence="2 3">BL-383-APC-3D</strain>
    </source>
</reference>
<evidence type="ECO:0000313" key="2">
    <source>
        <dbReference type="EMBL" id="NME90213.1"/>
    </source>
</evidence>
<organism evidence="2 3">
    <name type="scientific">Corynebacterium stationis</name>
    <dbReference type="NCBI Taxonomy" id="1705"/>
    <lineage>
        <taxon>Bacteria</taxon>
        <taxon>Bacillati</taxon>
        <taxon>Actinomycetota</taxon>
        <taxon>Actinomycetes</taxon>
        <taxon>Mycobacteriales</taxon>
        <taxon>Corynebacteriaceae</taxon>
        <taxon>Corynebacterium</taxon>
    </lineage>
</organism>
<protein>
    <submittedName>
        <fullName evidence="2">Uncharacterized protein</fullName>
    </submittedName>
</protein>
<name>A0AB36CN24_9CORY</name>
<dbReference type="RefSeq" id="WP_168970330.1">
    <property type="nucleotide sequence ID" value="NZ_JABAFZ010000010.1"/>
</dbReference>
<evidence type="ECO:0000313" key="3">
    <source>
        <dbReference type="Proteomes" id="UP000544551"/>
    </source>
</evidence>
<keyword evidence="1" id="KW-0472">Membrane</keyword>
<sequence length="132" mass="14514">MERKDQRLIHHKRFALPMPEVVIAIVGLIMVFVFPERQYFELNGWAVLALACGVIALPLGVPLLFFKVSFYWGDITYIIVGILLVKFVISLPDGPNIGAGALVFLGVSFVISGCSHVLRRALASSSTKKRSA</sequence>